<evidence type="ECO:0000313" key="2">
    <source>
        <dbReference type="EMBL" id="TDQ69539.1"/>
    </source>
</evidence>
<dbReference type="PROSITE" id="PS00198">
    <property type="entry name" value="4FE4S_FER_1"/>
    <property type="match status" value="1"/>
</dbReference>
<dbReference type="GO" id="GO:0016491">
    <property type="term" value="F:oxidoreductase activity"/>
    <property type="evidence" value="ECO:0007669"/>
    <property type="project" value="UniProtKB-ARBA"/>
</dbReference>
<reference evidence="2 3" key="1">
    <citation type="submission" date="2019-03" db="EMBL/GenBank/DDBJ databases">
        <title>Genomic Encyclopedia of Type Strains, Phase IV (KMG-IV): sequencing the most valuable type-strain genomes for metagenomic binning, comparative biology and taxonomic classification.</title>
        <authorList>
            <person name="Goeker M."/>
        </authorList>
    </citation>
    <scope>NUCLEOTIDE SEQUENCE [LARGE SCALE GENOMIC DNA]</scope>
    <source>
        <strain evidence="2 3">DSM 13328</strain>
    </source>
</reference>
<evidence type="ECO:0000259" key="1">
    <source>
        <dbReference type="PROSITE" id="PS51379"/>
    </source>
</evidence>
<evidence type="ECO:0000313" key="3">
    <source>
        <dbReference type="Proteomes" id="UP000294855"/>
    </source>
</evidence>
<dbReference type="PROSITE" id="PS51379">
    <property type="entry name" value="4FE4S_FER_2"/>
    <property type="match status" value="2"/>
</dbReference>
<feature type="domain" description="4Fe-4S ferredoxin-type" evidence="1">
    <location>
        <begin position="10"/>
        <end position="39"/>
    </location>
</feature>
<comment type="caution">
    <text evidence="2">The sequence shown here is derived from an EMBL/GenBank/DDBJ whole genome shotgun (WGS) entry which is preliminary data.</text>
</comment>
<accession>A0A484F5L8</accession>
<protein>
    <submittedName>
        <fullName evidence="2">Ketoisovalerate ferredoxin oxidoreductase delta subunit</fullName>
    </submittedName>
</protein>
<dbReference type="EMBL" id="SNYS01000007">
    <property type="protein sequence ID" value="TDQ69539.1"/>
    <property type="molecule type" value="Genomic_DNA"/>
</dbReference>
<dbReference type="AlphaFoldDB" id="A0A484F5L8"/>
<dbReference type="RefSeq" id="WP_133517331.1">
    <property type="nucleotide sequence ID" value="NZ_JAHDUW010000002.1"/>
</dbReference>
<sequence length="83" mass="9235">MSELQEKQSPYPVIHALECKACGRCILDCPKKVLEMGTVLNERGYTYAVYKGEGCSGCGNCYYMCPEPNAIEVHVPKKEKTEA</sequence>
<dbReference type="Pfam" id="PF12838">
    <property type="entry name" value="Fer4_7"/>
    <property type="match status" value="1"/>
</dbReference>
<feature type="domain" description="4Fe-4S ferredoxin-type" evidence="1">
    <location>
        <begin position="45"/>
        <end position="76"/>
    </location>
</feature>
<name>A0A484F5L8_9EURY</name>
<dbReference type="Proteomes" id="UP000294855">
    <property type="component" value="Unassembled WGS sequence"/>
</dbReference>
<gene>
    <name evidence="2" type="ORF">C7391_0873</name>
</gene>
<keyword evidence="3" id="KW-1185">Reference proteome</keyword>
<dbReference type="InterPro" id="IPR017900">
    <property type="entry name" value="4Fe4S_Fe_S_CS"/>
</dbReference>
<dbReference type="OrthoDB" id="23833at2157"/>
<dbReference type="InterPro" id="IPR017896">
    <property type="entry name" value="4Fe4S_Fe-S-bd"/>
</dbReference>
<proteinExistence type="predicted"/>
<dbReference type="Gene3D" id="3.30.70.20">
    <property type="match status" value="1"/>
</dbReference>
<organism evidence="2 3">
    <name type="scientific">Methanimicrococcus blatticola</name>
    <dbReference type="NCBI Taxonomy" id="91560"/>
    <lineage>
        <taxon>Archaea</taxon>
        <taxon>Methanobacteriati</taxon>
        <taxon>Methanobacteriota</taxon>
        <taxon>Stenosarchaea group</taxon>
        <taxon>Methanomicrobia</taxon>
        <taxon>Methanosarcinales</taxon>
        <taxon>Methanosarcinaceae</taxon>
        <taxon>Methanimicrococcus</taxon>
    </lineage>
</organism>
<dbReference type="SUPFAM" id="SSF54862">
    <property type="entry name" value="4Fe-4S ferredoxins"/>
    <property type="match status" value="1"/>
</dbReference>